<dbReference type="GO" id="GO:0005198">
    <property type="term" value="F:structural molecule activity"/>
    <property type="evidence" value="ECO:0007669"/>
    <property type="project" value="InterPro"/>
</dbReference>
<evidence type="ECO:0000256" key="1">
    <source>
        <dbReference type="ARBA" id="ARBA00004365"/>
    </source>
</evidence>
<dbReference type="GO" id="GO:0009424">
    <property type="term" value="C:bacterial-type flagellum hook"/>
    <property type="evidence" value="ECO:0007669"/>
    <property type="project" value="InterPro"/>
</dbReference>
<dbReference type="OrthoDB" id="7181295at2"/>
<dbReference type="Pfam" id="PF22638">
    <property type="entry name" value="FlgK_D1"/>
    <property type="match status" value="1"/>
</dbReference>
<keyword evidence="9" id="KW-0969">Cilium</keyword>
<comment type="similarity">
    <text evidence="3">Belongs to the flagella basal body rod proteins family.</text>
</comment>
<dbReference type="NCBIfam" id="TIGR02492">
    <property type="entry name" value="flgK_ends"/>
    <property type="match status" value="1"/>
</dbReference>
<dbReference type="GO" id="GO:0044780">
    <property type="term" value="P:bacterial-type flagellum assembly"/>
    <property type="evidence" value="ECO:0007669"/>
    <property type="project" value="InterPro"/>
</dbReference>
<dbReference type="PRINTS" id="PR01005">
    <property type="entry name" value="FLGHOOKAP1"/>
</dbReference>
<dbReference type="SUPFAM" id="SSF64518">
    <property type="entry name" value="Phase 1 flagellin"/>
    <property type="match status" value="1"/>
</dbReference>
<dbReference type="InterPro" id="IPR010930">
    <property type="entry name" value="Flg_bb/hook_C_dom"/>
</dbReference>
<dbReference type="RefSeq" id="WP_135414323.1">
    <property type="nucleotide sequence ID" value="NZ_SRLB01000006.1"/>
</dbReference>
<dbReference type="InterPro" id="IPR053927">
    <property type="entry name" value="FlgK_helical"/>
</dbReference>
<comment type="subcellular location">
    <subcellularLocation>
        <location evidence="1">Bacterial flagellum</location>
    </subcellularLocation>
    <subcellularLocation>
        <location evidence="2">Secreted</location>
    </subcellularLocation>
</comment>
<dbReference type="PANTHER" id="PTHR30033:SF1">
    <property type="entry name" value="FLAGELLAR HOOK-ASSOCIATED PROTEIN 1"/>
    <property type="match status" value="1"/>
</dbReference>
<feature type="domain" description="Flagellar hook-associated protein FlgK helical" evidence="8">
    <location>
        <begin position="86"/>
        <end position="328"/>
    </location>
</feature>
<evidence type="ECO:0000256" key="5">
    <source>
        <dbReference type="ARBA" id="ARBA00022525"/>
    </source>
</evidence>
<dbReference type="AlphaFoldDB" id="A0A4Z0NTE4"/>
<dbReference type="Pfam" id="PF06429">
    <property type="entry name" value="Flg_bbr_C"/>
    <property type="match status" value="1"/>
</dbReference>
<dbReference type="GO" id="GO:0005576">
    <property type="term" value="C:extracellular region"/>
    <property type="evidence" value="ECO:0007669"/>
    <property type="project" value="UniProtKB-SubCell"/>
</dbReference>
<organism evidence="9 10">
    <name type="scientific">Methylobacterium nonmethylotrophicum</name>
    <dbReference type="NCBI Taxonomy" id="1141884"/>
    <lineage>
        <taxon>Bacteria</taxon>
        <taxon>Pseudomonadati</taxon>
        <taxon>Pseudomonadota</taxon>
        <taxon>Alphaproteobacteria</taxon>
        <taxon>Hyphomicrobiales</taxon>
        <taxon>Methylobacteriaceae</taxon>
        <taxon>Methylobacterium</taxon>
    </lineage>
</organism>
<evidence type="ECO:0000313" key="10">
    <source>
        <dbReference type="Proteomes" id="UP000297535"/>
    </source>
</evidence>
<keyword evidence="9" id="KW-0966">Cell projection</keyword>
<evidence type="ECO:0000259" key="7">
    <source>
        <dbReference type="Pfam" id="PF06429"/>
    </source>
</evidence>
<dbReference type="PANTHER" id="PTHR30033">
    <property type="entry name" value="FLAGELLAR HOOK-ASSOCIATED PROTEIN 1"/>
    <property type="match status" value="1"/>
</dbReference>
<evidence type="ECO:0000256" key="2">
    <source>
        <dbReference type="ARBA" id="ARBA00004613"/>
    </source>
</evidence>
<keyword evidence="6" id="KW-0975">Bacterial flagellum</keyword>
<evidence type="ECO:0000259" key="8">
    <source>
        <dbReference type="Pfam" id="PF22638"/>
    </source>
</evidence>
<evidence type="ECO:0000256" key="3">
    <source>
        <dbReference type="ARBA" id="ARBA00009677"/>
    </source>
</evidence>
<evidence type="ECO:0000256" key="4">
    <source>
        <dbReference type="ARBA" id="ARBA00016244"/>
    </source>
</evidence>
<keyword evidence="9" id="KW-0282">Flagellum</keyword>
<dbReference type="InterPro" id="IPR002371">
    <property type="entry name" value="FlgK"/>
</dbReference>
<proteinExistence type="inferred from homology"/>
<dbReference type="EMBL" id="SRLB01000006">
    <property type="protein sequence ID" value="TGE00039.1"/>
    <property type="molecule type" value="Genomic_DNA"/>
</dbReference>
<gene>
    <name evidence="9" type="primary">flgK</name>
    <name evidence="9" type="ORF">EU555_08925</name>
</gene>
<protein>
    <recommendedName>
        <fullName evidence="4">Flagellar hook-associated protein 1</fullName>
    </recommendedName>
</protein>
<name>A0A4Z0NTE4_9HYPH</name>
<keyword evidence="5" id="KW-0964">Secreted</keyword>
<dbReference type="Proteomes" id="UP000297535">
    <property type="component" value="Unassembled WGS sequence"/>
</dbReference>
<reference evidence="9 10" key="1">
    <citation type="submission" date="2019-04" db="EMBL/GenBank/DDBJ databases">
        <authorList>
            <person name="Feng G."/>
            <person name="Zhu H."/>
        </authorList>
    </citation>
    <scope>NUCLEOTIDE SEQUENCE [LARGE SCALE GENOMIC DNA]</scope>
    <source>
        <strain evidence="9 10">6HR-1</strain>
    </source>
</reference>
<comment type="caution">
    <text evidence="9">The sequence shown here is derived from an EMBL/GenBank/DDBJ whole genome shotgun (WGS) entry which is preliminary data.</text>
</comment>
<accession>A0A4Z0NTE4</accession>
<evidence type="ECO:0000313" key="9">
    <source>
        <dbReference type="EMBL" id="TGE00039.1"/>
    </source>
</evidence>
<keyword evidence="10" id="KW-1185">Reference proteome</keyword>
<feature type="domain" description="Flagellar basal-body/hook protein C-terminal" evidence="7">
    <location>
        <begin position="587"/>
        <end position="626"/>
    </location>
</feature>
<sequence>MSLNALNTATAGLQVTQAAIGLVSQNVANSGTAGYVKRTLTSVSQLGNSGVAAGAVSRTFDAVSLKQLRLETAGAAYTGLTAKVQDQLDALYGTPGSASALDGVMNSFTQSLQALTSDPTSAASRATAVSGAKTLATTIARIADGVQDLRTGLESQLGSDVASASTLLSQIAALNTRIAASSGGVTGDTTTADLQDQRDQAINALSQYLDVQVSPQRDGTVTLLTASGATLVDHGAAASLGFDGRGTLSAEAQYSTDPATRGVGTVTATTPAGATIDLVATGAIRSGSIAAAVSLRDDTLVEAQRQLDDLAAGLSRALSDRPATGTAASANGLSGFDIDLTGLQAGNAVTLGVRNAAGVGRNVILIPTSGGAPATIDPALTDDPTALVVPVDISGGPSTFAAKIGAALGTGFTVSATPDGATGSVRILSDPASLTLTGASASVTVPTSAADTKTGSGPLALFVDAGDGNGVFTGSFEGGSHLTGFAQRIAVNPAVAADSATLVDYAATTASGDTARPQALTDALTNRTRTFSAGSGIGGVSAPHAASVVGFTQSVVDARGAASAAAGQLDEGQQIALSTAQSRFGKESGVSVDEEMSRLIQLQTAYSANARVLTAARDMLDTLLRI</sequence>
<evidence type="ECO:0000256" key="6">
    <source>
        <dbReference type="ARBA" id="ARBA00023143"/>
    </source>
</evidence>